<dbReference type="Gene3D" id="1.10.3730.10">
    <property type="entry name" value="ProC C-terminal domain-like"/>
    <property type="match status" value="1"/>
</dbReference>
<feature type="domain" description="Pyrroline-5-carboxylate reductase dimerisation" evidence="4">
    <location>
        <begin position="192"/>
        <end position="290"/>
    </location>
</feature>
<dbReference type="PANTHER" id="PTHR11645">
    <property type="entry name" value="PYRROLINE-5-CARBOXYLATE REDUCTASE"/>
    <property type="match status" value="1"/>
</dbReference>
<evidence type="ECO:0000256" key="2">
    <source>
        <dbReference type="PIRSR" id="PIRSR000193-1"/>
    </source>
</evidence>
<evidence type="ECO:0000313" key="5">
    <source>
        <dbReference type="EMBL" id="TQB74800.1"/>
    </source>
</evidence>
<evidence type="ECO:0000256" key="1">
    <source>
        <dbReference type="ARBA" id="ARBA00005525"/>
    </source>
</evidence>
<dbReference type="InterPro" id="IPR029036">
    <property type="entry name" value="P5CR_dimer"/>
</dbReference>
<dbReference type="Pfam" id="PF14748">
    <property type="entry name" value="P5CR_dimer"/>
    <property type="match status" value="1"/>
</dbReference>
<keyword evidence="2" id="KW-0521">NADP</keyword>
<accession>A0A507R1E9</accession>
<dbReference type="Pfam" id="PF03807">
    <property type="entry name" value="F420_oxidored"/>
    <property type="match status" value="1"/>
</dbReference>
<keyword evidence="6" id="KW-1185">Reference proteome</keyword>
<dbReference type="Gene3D" id="3.40.50.720">
    <property type="entry name" value="NAD(P)-binding Rossmann-like Domain"/>
    <property type="match status" value="1"/>
</dbReference>
<dbReference type="STRING" id="5098.A0A507R1E9"/>
<evidence type="ECO:0000259" key="4">
    <source>
        <dbReference type="Pfam" id="PF14748"/>
    </source>
</evidence>
<dbReference type="PANTHER" id="PTHR11645:SF21">
    <property type="entry name" value="HYPOTHETICAL PYRROLINE-5-CARBOXYLATE REDUCTASE (EUROFUNG)"/>
    <property type="match status" value="1"/>
</dbReference>
<dbReference type="HAMAP" id="MF_01925">
    <property type="entry name" value="P5C_reductase"/>
    <property type="match status" value="1"/>
</dbReference>
<gene>
    <name evidence="5" type="ORF">MPDQ_004242</name>
</gene>
<sequence length="295" mass="31442">MALPDCTVGFIGCGNMGGAILKGILNAQSGQSIEQSKISRFIACTKTAASSDRLKDSISPENQAKVHFTHAQSLRAMQDADVVILGFKPYMAEDILGQKGVLEALQGKLVISLLAGQTPKALAGYIQAGEELEAESGREPVIVRVIPNMGAQYLQSMTVIDTDNKALPPHMAEILEYIFEQVGAVKYVASDLFDLGSMIVGASMALLTVPIEGLLDGCVAEGMRRADAMEIVLQGLRGLTAVLESGTHPAVLREQISSPRGCTIQALMTLEREGSRSDFADALVNGTRHLKKSDK</sequence>
<dbReference type="SUPFAM" id="SSF48179">
    <property type="entry name" value="6-phosphogluconate dehydrogenase C-terminal domain-like"/>
    <property type="match status" value="1"/>
</dbReference>
<dbReference type="EMBL" id="VIFY01000027">
    <property type="protein sequence ID" value="TQB74800.1"/>
    <property type="molecule type" value="Genomic_DNA"/>
</dbReference>
<protein>
    <recommendedName>
        <fullName evidence="7">Pyrroline-5-carboxylate reductase</fullName>
    </recommendedName>
</protein>
<dbReference type="GO" id="GO:0055129">
    <property type="term" value="P:L-proline biosynthetic process"/>
    <property type="evidence" value="ECO:0007669"/>
    <property type="project" value="TreeGrafter"/>
</dbReference>
<evidence type="ECO:0008006" key="7">
    <source>
        <dbReference type="Google" id="ProtNLM"/>
    </source>
</evidence>
<dbReference type="InterPro" id="IPR036291">
    <property type="entry name" value="NAD(P)-bd_dom_sf"/>
</dbReference>
<dbReference type="AlphaFoldDB" id="A0A507R1E9"/>
<organism evidence="5 6">
    <name type="scientific">Monascus purpureus</name>
    <name type="common">Red mold</name>
    <name type="synonym">Monascus anka</name>
    <dbReference type="NCBI Taxonomy" id="5098"/>
    <lineage>
        <taxon>Eukaryota</taxon>
        <taxon>Fungi</taxon>
        <taxon>Dikarya</taxon>
        <taxon>Ascomycota</taxon>
        <taxon>Pezizomycotina</taxon>
        <taxon>Eurotiomycetes</taxon>
        <taxon>Eurotiomycetidae</taxon>
        <taxon>Eurotiales</taxon>
        <taxon>Aspergillaceae</taxon>
        <taxon>Monascus</taxon>
    </lineage>
</organism>
<comment type="similarity">
    <text evidence="1">Belongs to the pyrroline-5-carboxylate reductase family.</text>
</comment>
<proteinExistence type="inferred from homology"/>
<dbReference type="InterPro" id="IPR028939">
    <property type="entry name" value="P5C_Rdtase_cat_N"/>
</dbReference>
<evidence type="ECO:0000313" key="6">
    <source>
        <dbReference type="Proteomes" id="UP000319663"/>
    </source>
</evidence>
<reference evidence="5 6" key="1">
    <citation type="submission" date="2019-06" db="EMBL/GenBank/DDBJ databases">
        <title>Wine fermentation using esterase from Monascus purpureus.</title>
        <authorList>
            <person name="Geng C."/>
            <person name="Zhang Y."/>
        </authorList>
    </citation>
    <scope>NUCLEOTIDE SEQUENCE [LARGE SCALE GENOMIC DNA]</scope>
    <source>
        <strain evidence="5">HQ1</strain>
    </source>
</reference>
<dbReference type="OrthoDB" id="10263291at2759"/>
<dbReference type="GO" id="GO:0004735">
    <property type="term" value="F:pyrroline-5-carboxylate reductase activity"/>
    <property type="evidence" value="ECO:0007669"/>
    <property type="project" value="InterPro"/>
</dbReference>
<dbReference type="InterPro" id="IPR000304">
    <property type="entry name" value="Pyrroline-COOH_reductase"/>
</dbReference>
<feature type="binding site" evidence="2">
    <location>
        <begin position="11"/>
        <end position="16"/>
    </location>
    <ligand>
        <name>NADP(+)</name>
        <dbReference type="ChEBI" id="CHEBI:58349"/>
    </ligand>
</feature>
<dbReference type="InterPro" id="IPR008927">
    <property type="entry name" value="6-PGluconate_DH-like_C_sf"/>
</dbReference>
<comment type="caution">
    <text evidence="5">The sequence shown here is derived from an EMBL/GenBank/DDBJ whole genome shotgun (WGS) entry which is preliminary data.</text>
</comment>
<name>A0A507R1E9_MONPU</name>
<dbReference type="PIRSF" id="PIRSF000193">
    <property type="entry name" value="Pyrrol-5-carb_rd"/>
    <property type="match status" value="1"/>
</dbReference>
<dbReference type="SUPFAM" id="SSF51735">
    <property type="entry name" value="NAD(P)-binding Rossmann-fold domains"/>
    <property type="match status" value="1"/>
</dbReference>
<feature type="domain" description="Pyrroline-5-carboxylate reductase catalytic N-terminal" evidence="3">
    <location>
        <begin position="7"/>
        <end position="116"/>
    </location>
</feature>
<evidence type="ECO:0000259" key="3">
    <source>
        <dbReference type="Pfam" id="PF03807"/>
    </source>
</evidence>
<dbReference type="Proteomes" id="UP000319663">
    <property type="component" value="Unassembled WGS sequence"/>
</dbReference>